<dbReference type="GO" id="GO:0055085">
    <property type="term" value="P:transmembrane transport"/>
    <property type="evidence" value="ECO:0007669"/>
    <property type="project" value="InterPro"/>
</dbReference>
<evidence type="ECO:0000256" key="1">
    <source>
        <dbReference type="ARBA" id="ARBA00008520"/>
    </source>
</evidence>
<keyword evidence="5" id="KW-0472">Membrane</keyword>
<dbReference type="EMBL" id="VDCQ01000106">
    <property type="protein sequence ID" value="TNJ56706.1"/>
    <property type="molecule type" value="Genomic_DNA"/>
</dbReference>
<dbReference type="OrthoDB" id="3928382at2"/>
<keyword evidence="2" id="KW-0813">Transport</keyword>
<evidence type="ECO:0000256" key="4">
    <source>
        <dbReference type="ARBA" id="ARBA00022729"/>
    </source>
</evidence>
<dbReference type="SUPFAM" id="SSF53850">
    <property type="entry name" value="Periplasmic binding protein-like II"/>
    <property type="match status" value="1"/>
</dbReference>
<comment type="caution">
    <text evidence="9">The sequence shown here is derived from an EMBL/GenBank/DDBJ whole genome shotgun (WGS) entry which is preliminary data.</text>
</comment>
<feature type="signal peptide" evidence="8">
    <location>
        <begin position="1"/>
        <end position="20"/>
    </location>
</feature>
<organism evidence="9 10">
    <name type="scientific">Paenibacillus hemerocallicola</name>
    <dbReference type="NCBI Taxonomy" id="1172614"/>
    <lineage>
        <taxon>Bacteria</taxon>
        <taxon>Bacillati</taxon>
        <taxon>Bacillota</taxon>
        <taxon>Bacilli</taxon>
        <taxon>Bacillales</taxon>
        <taxon>Paenibacillaceae</taxon>
        <taxon>Paenibacillus</taxon>
    </lineage>
</organism>
<dbReference type="Proteomes" id="UP000307943">
    <property type="component" value="Unassembled WGS sequence"/>
</dbReference>
<accession>A0A5C4SWC0</accession>
<dbReference type="PANTHER" id="PTHR43649">
    <property type="entry name" value="ARABINOSE-BINDING PROTEIN-RELATED"/>
    <property type="match status" value="1"/>
</dbReference>
<dbReference type="Pfam" id="PF01547">
    <property type="entry name" value="SBP_bac_1"/>
    <property type="match status" value="1"/>
</dbReference>
<keyword evidence="7" id="KW-0449">Lipoprotein</keyword>
<dbReference type="PROSITE" id="PS01037">
    <property type="entry name" value="SBP_BACTERIAL_1"/>
    <property type="match status" value="1"/>
</dbReference>
<dbReference type="PROSITE" id="PS51257">
    <property type="entry name" value="PROKAR_LIPOPROTEIN"/>
    <property type="match status" value="1"/>
</dbReference>
<evidence type="ECO:0000313" key="10">
    <source>
        <dbReference type="Proteomes" id="UP000307943"/>
    </source>
</evidence>
<evidence type="ECO:0000313" key="9">
    <source>
        <dbReference type="EMBL" id="TNJ56706.1"/>
    </source>
</evidence>
<gene>
    <name evidence="9" type="ORF">FE784_38795</name>
</gene>
<protein>
    <submittedName>
        <fullName evidence="9">Extracellular solute-binding protein</fullName>
    </submittedName>
</protein>
<dbReference type="InterPro" id="IPR006061">
    <property type="entry name" value="SBP_1_CS"/>
</dbReference>
<dbReference type="PANTHER" id="PTHR43649:SF33">
    <property type="entry name" value="POLYGALACTURONAN_RHAMNOGALACTURONAN-BINDING PROTEIN YTCQ"/>
    <property type="match status" value="1"/>
</dbReference>
<sequence length="436" mass="47725">MMKMKAAASVVLAVSLTAGCGKGTSGVSTGGNESKTGVINTEAQQITVVHYALAEEDFNKTYGDPLRKKFPNVVLKYVVPAKGQKIQDLVSAGESMDIVFDSIGQVHANIYSLELQTDITPLIQSKKYDLSKLEPTAVEAMKGIAKGGMYGLPVNLSPAGLFYNKDLFDKFGVGYPKDNMSWDEVYDLAKKMTRSEGGVQYLGYTTSSGHQALTNQFGLSFIDPISEKAVMNSDGWIKVMQSIVRFYQIPGYNLTSKDLAVASMRDMYAVEKRVAMYTNFSGVTDPEGMNWDVVTIPTYPDAPGIGVQPYPTYWHVTSNSKNKELAFDMIAWLTSEEFQVPFTRKGNATILNDPAIKQQFGQDTPTLKGKNVSALFPAKRPSPSYFSPYHSLAYSKFPAAFTQIASGQKDVVTALREADEQANKAIEVEKAARSGK</sequence>
<dbReference type="AlphaFoldDB" id="A0A5C4SWC0"/>
<keyword evidence="4 8" id="KW-0732">Signal</keyword>
<dbReference type="InterPro" id="IPR050490">
    <property type="entry name" value="Bact_solute-bd_prot1"/>
</dbReference>
<evidence type="ECO:0000256" key="2">
    <source>
        <dbReference type="ARBA" id="ARBA00022448"/>
    </source>
</evidence>
<keyword evidence="3" id="KW-1003">Cell membrane</keyword>
<keyword evidence="10" id="KW-1185">Reference proteome</keyword>
<feature type="chain" id="PRO_5038423213" evidence="8">
    <location>
        <begin position="21"/>
        <end position="436"/>
    </location>
</feature>
<evidence type="ECO:0000256" key="6">
    <source>
        <dbReference type="ARBA" id="ARBA00023139"/>
    </source>
</evidence>
<evidence type="ECO:0000256" key="8">
    <source>
        <dbReference type="SAM" id="SignalP"/>
    </source>
</evidence>
<dbReference type="Gene3D" id="3.40.190.10">
    <property type="entry name" value="Periplasmic binding protein-like II"/>
    <property type="match status" value="1"/>
</dbReference>
<dbReference type="InterPro" id="IPR006059">
    <property type="entry name" value="SBP"/>
</dbReference>
<proteinExistence type="inferred from homology"/>
<evidence type="ECO:0000256" key="7">
    <source>
        <dbReference type="ARBA" id="ARBA00023288"/>
    </source>
</evidence>
<evidence type="ECO:0000256" key="5">
    <source>
        <dbReference type="ARBA" id="ARBA00023136"/>
    </source>
</evidence>
<comment type="similarity">
    <text evidence="1">Belongs to the bacterial solute-binding protein 1 family.</text>
</comment>
<name>A0A5C4SWC0_9BACL</name>
<evidence type="ECO:0000256" key="3">
    <source>
        <dbReference type="ARBA" id="ARBA00022475"/>
    </source>
</evidence>
<keyword evidence="6" id="KW-0564">Palmitate</keyword>
<reference evidence="9 10" key="1">
    <citation type="submission" date="2019-05" db="EMBL/GenBank/DDBJ databases">
        <title>We sequenced the genome of Paenibacillus hemerocallicola KCTC 33185 for further insight into its adaptation and study the phylogeny of Paenibacillus.</title>
        <authorList>
            <person name="Narsing Rao M.P."/>
        </authorList>
    </citation>
    <scope>NUCLEOTIDE SEQUENCE [LARGE SCALE GENOMIC DNA]</scope>
    <source>
        <strain evidence="9 10">KCTC 33185</strain>
    </source>
</reference>